<name>A0AA86N728_9EUKA</name>
<evidence type="ECO:0000313" key="1">
    <source>
        <dbReference type="EMBL" id="CAI9914087.1"/>
    </source>
</evidence>
<dbReference type="AlphaFoldDB" id="A0AA86N728"/>
<dbReference type="EMBL" id="CAXDID020000065">
    <property type="protein sequence ID" value="CAL6012016.1"/>
    <property type="molecule type" value="Genomic_DNA"/>
</dbReference>
<comment type="caution">
    <text evidence="1">The sequence shown here is derived from an EMBL/GenBank/DDBJ whole genome shotgun (WGS) entry which is preliminary data.</text>
</comment>
<sequence>MKMADTQEDLQKLINQLLVLTSQQPKIQQLDQDPHDLVTDIPQYPDQFQNSWNQQLENLVQMPETANVYQQHQHQSSQGKTAEFEEELLHAISSYFKQTFANLREAIVFHKKYCYDQGKKIQLNFKAIGQKCGLSEVAARNAFETCKQKHLDSLDHAARKLLLQKIKELWNQSDLAGDHRTQFIKEEIEKEFRFVEQHNLNYKAITNVVNYQLRKLEEKRFKEEQ</sequence>
<reference evidence="1" key="1">
    <citation type="submission" date="2023-06" db="EMBL/GenBank/DDBJ databases">
        <authorList>
            <person name="Kurt Z."/>
        </authorList>
    </citation>
    <scope>NUCLEOTIDE SEQUENCE</scope>
</reference>
<dbReference type="EMBL" id="CATOUU010000042">
    <property type="protein sequence ID" value="CAI9914087.1"/>
    <property type="molecule type" value="Genomic_DNA"/>
</dbReference>
<evidence type="ECO:0000313" key="3">
    <source>
        <dbReference type="Proteomes" id="UP001642409"/>
    </source>
</evidence>
<keyword evidence="3" id="KW-1185">Reference proteome</keyword>
<accession>A0AA86N728</accession>
<dbReference type="Proteomes" id="UP001642409">
    <property type="component" value="Unassembled WGS sequence"/>
</dbReference>
<evidence type="ECO:0000313" key="2">
    <source>
        <dbReference type="EMBL" id="CAL6012016.1"/>
    </source>
</evidence>
<reference evidence="2 3" key="2">
    <citation type="submission" date="2024-07" db="EMBL/GenBank/DDBJ databases">
        <authorList>
            <person name="Akdeniz Z."/>
        </authorList>
    </citation>
    <scope>NUCLEOTIDE SEQUENCE [LARGE SCALE GENOMIC DNA]</scope>
</reference>
<organism evidence="1">
    <name type="scientific">Hexamita inflata</name>
    <dbReference type="NCBI Taxonomy" id="28002"/>
    <lineage>
        <taxon>Eukaryota</taxon>
        <taxon>Metamonada</taxon>
        <taxon>Diplomonadida</taxon>
        <taxon>Hexamitidae</taxon>
        <taxon>Hexamitinae</taxon>
        <taxon>Hexamita</taxon>
    </lineage>
</organism>
<protein>
    <submittedName>
        <fullName evidence="2">Hypothetical_protein</fullName>
    </submittedName>
</protein>
<gene>
    <name evidence="1" type="ORF">HINF_LOCUS1732</name>
    <name evidence="2" type="ORF">HINF_LOCUS23102</name>
</gene>
<proteinExistence type="predicted"/>